<name>A0A2N3LDN8_9BACI</name>
<reference evidence="2 3" key="1">
    <citation type="submission" date="2017-11" db="EMBL/GenBank/DDBJ databases">
        <title>Bacillus camelliae sp. nov., isolated from pu'er tea.</title>
        <authorList>
            <person name="Niu L."/>
        </authorList>
    </citation>
    <scope>NUCLEOTIDE SEQUENCE [LARGE SCALE GENOMIC DNA]</scope>
    <source>
        <strain evidence="2 3">7578-1</strain>
    </source>
</reference>
<protein>
    <submittedName>
        <fullName evidence="2">GDSL family lipase</fullName>
    </submittedName>
</protein>
<dbReference type="Gene3D" id="3.40.50.1110">
    <property type="entry name" value="SGNH hydrolase"/>
    <property type="match status" value="1"/>
</dbReference>
<feature type="domain" description="SGNH hydrolase-type esterase" evidence="1">
    <location>
        <begin position="5"/>
        <end position="157"/>
    </location>
</feature>
<evidence type="ECO:0000259" key="1">
    <source>
        <dbReference type="Pfam" id="PF13472"/>
    </source>
</evidence>
<dbReference type="Pfam" id="PF13472">
    <property type="entry name" value="Lipase_GDSL_2"/>
    <property type="match status" value="1"/>
</dbReference>
<dbReference type="Proteomes" id="UP000233440">
    <property type="component" value="Unassembled WGS sequence"/>
</dbReference>
<organism evidence="2 3">
    <name type="scientific">Heyndrickxia camelliae</name>
    <dbReference type="NCBI Taxonomy" id="1707093"/>
    <lineage>
        <taxon>Bacteria</taxon>
        <taxon>Bacillati</taxon>
        <taxon>Bacillota</taxon>
        <taxon>Bacilli</taxon>
        <taxon>Bacillales</taxon>
        <taxon>Bacillaceae</taxon>
        <taxon>Heyndrickxia</taxon>
    </lineage>
</organism>
<dbReference type="PANTHER" id="PTHR30383">
    <property type="entry name" value="THIOESTERASE 1/PROTEASE 1/LYSOPHOSPHOLIPASE L1"/>
    <property type="match status" value="1"/>
</dbReference>
<sequence length="233" mass="26348">MKIGLIGDSLTEGRPGVSFIRYLRERYPNITFDNLGKSGETVKSLHARLTKSTLTTDYDLIFLWIGVNDVYSKMLKVQAQPVASDHSEFQTYFSKILEMVSSSSKQIITVSPAIVGENLTNKANGELREISALIDSIHRNYGNVHFLDMHNVFENHLSQVNSSDYLNTSVIRVMKDVIFYKDPKRIDRISKSRGLYFTLDGIHLKSSGARIVSDQYANMIEQLLFPANGAFMK</sequence>
<evidence type="ECO:0000313" key="2">
    <source>
        <dbReference type="EMBL" id="PKR82721.1"/>
    </source>
</evidence>
<gene>
    <name evidence="2" type="ORF">CWO92_22740</name>
</gene>
<dbReference type="PANTHER" id="PTHR30383:SF5">
    <property type="entry name" value="SGNH HYDROLASE-TYPE ESTERASE DOMAIN-CONTAINING PROTEIN"/>
    <property type="match status" value="1"/>
</dbReference>
<comment type="caution">
    <text evidence="2">The sequence shown here is derived from an EMBL/GenBank/DDBJ whole genome shotgun (WGS) entry which is preliminary data.</text>
</comment>
<keyword evidence="3" id="KW-1185">Reference proteome</keyword>
<dbReference type="SUPFAM" id="SSF52266">
    <property type="entry name" value="SGNH hydrolase"/>
    <property type="match status" value="1"/>
</dbReference>
<dbReference type="AlphaFoldDB" id="A0A2N3LDN8"/>
<accession>A0A2N3LDN8</accession>
<evidence type="ECO:0000313" key="3">
    <source>
        <dbReference type="Proteomes" id="UP000233440"/>
    </source>
</evidence>
<dbReference type="RefSeq" id="WP_101356498.1">
    <property type="nucleotide sequence ID" value="NZ_PIQO01000029.1"/>
</dbReference>
<dbReference type="GO" id="GO:0004622">
    <property type="term" value="F:phosphatidylcholine lysophospholipase activity"/>
    <property type="evidence" value="ECO:0007669"/>
    <property type="project" value="TreeGrafter"/>
</dbReference>
<dbReference type="InterPro" id="IPR013830">
    <property type="entry name" value="SGNH_hydro"/>
</dbReference>
<dbReference type="OrthoDB" id="9794725at2"/>
<dbReference type="InterPro" id="IPR036514">
    <property type="entry name" value="SGNH_hydro_sf"/>
</dbReference>
<proteinExistence type="predicted"/>
<dbReference type="EMBL" id="PIQO01000029">
    <property type="protein sequence ID" value="PKR82721.1"/>
    <property type="molecule type" value="Genomic_DNA"/>
</dbReference>
<dbReference type="InterPro" id="IPR051532">
    <property type="entry name" value="Ester_Hydrolysis_Enzymes"/>
</dbReference>